<keyword evidence="8" id="KW-1185">Reference proteome</keyword>
<gene>
    <name evidence="7" type="ORF">NHX12_022907</name>
</gene>
<keyword evidence="5" id="KW-0256">Endoplasmic reticulum</keyword>
<dbReference type="Proteomes" id="UP001148018">
    <property type="component" value="Unassembled WGS sequence"/>
</dbReference>
<accession>A0A9Q0ERZ5</accession>
<reference evidence="7" key="1">
    <citation type="submission" date="2022-07" db="EMBL/GenBank/DDBJ databases">
        <title>Chromosome-level genome of Muraenolepis orangiensis.</title>
        <authorList>
            <person name="Kim J."/>
        </authorList>
    </citation>
    <scope>NUCLEOTIDE SEQUENCE</scope>
    <source>
        <strain evidence="7">KU_S4_2022</strain>
        <tissue evidence="7">Muscle</tissue>
    </source>
</reference>
<comment type="caution">
    <text evidence="7">The sequence shown here is derived from an EMBL/GenBank/DDBJ whole genome shotgun (WGS) entry which is preliminary data.</text>
</comment>
<name>A0A9Q0ERZ5_9TELE</name>
<sequence length="153" mass="16934">MEVADKKGLPHLKHHLLPRTKGFWVTVQNLRGSVAAVYDSTLNFRNNETPTLLGLLRGKKYHADLYDGFQEQYIQMGRYPGPIVNVQRRPGPLLIWLCWWALVLYPLGVVLVSLLNSGSTVTILASVAICSAGQSPPFKSQARSVLAQPLPSV</sequence>
<dbReference type="GO" id="GO:0005789">
    <property type="term" value="C:endoplasmic reticulum membrane"/>
    <property type="evidence" value="ECO:0007669"/>
    <property type="project" value="UniProtKB-SubCell"/>
</dbReference>
<proteinExistence type="predicted"/>
<comment type="pathway">
    <text evidence="2">Phospholipid metabolism; CDP-diacylglycerol biosynthesis; CDP-diacylglycerol from sn-glycerol 3-phosphate: step 2/3.</text>
</comment>
<dbReference type="PANTHER" id="PTHR10983">
    <property type="entry name" value="1-ACYLGLYCEROL-3-PHOSPHATE ACYLTRANSFERASE-RELATED"/>
    <property type="match status" value="1"/>
</dbReference>
<dbReference type="GO" id="GO:0003841">
    <property type="term" value="F:1-acylglycerol-3-phosphate O-acyltransferase activity"/>
    <property type="evidence" value="ECO:0007669"/>
    <property type="project" value="UniProtKB-EC"/>
</dbReference>
<comment type="pathway">
    <text evidence="3">Lipid metabolism.</text>
</comment>
<evidence type="ECO:0000256" key="5">
    <source>
        <dbReference type="ARBA" id="ARBA00022824"/>
    </source>
</evidence>
<protein>
    <recommendedName>
        <fullName evidence="4">1-acylglycerol-3-phosphate O-acyltransferase</fullName>
        <ecNumber evidence="4">2.3.1.51</ecNumber>
    </recommendedName>
</protein>
<evidence type="ECO:0000256" key="6">
    <source>
        <dbReference type="SAM" id="Phobius"/>
    </source>
</evidence>
<dbReference type="GO" id="GO:0005741">
    <property type="term" value="C:mitochondrial outer membrane"/>
    <property type="evidence" value="ECO:0007669"/>
    <property type="project" value="TreeGrafter"/>
</dbReference>
<evidence type="ECO:0000313" key="8">
    <source>
        <dbReference type="Proteomes" id="UP001148018"/>
    </source>
</evidence>
<evidence type="ECO:0000256" key="2">
    <source>
        <dbReference type="ARBA" id="ARBA00004728"/>
    </source>
</evidence>
<comment type="subcellular location">
    <subcellularLocation>
        <location evidence="1">Endoplasmic reticulum membrane</location>
        <topology evidence="1">Multi-pass membrane protein</topology>
    </subcellularLocation>
</comment>
<evidence type="ECO:0000256" key="1">
    <source>
        <dbReference type="ARBA" id="ARBA00004477"/>
    </source>
</evidence>
<evidence type="ECO:0000256" key="3">
    <source>
        <dbReference type="ARBA" id="ARBA00005189"/>
    </source>
</evidence>
<organism evidence="7 8">
    <name type="scientific">Muraenolepis orangiensis</name>
    <name type="common">Patagonian moray cod</name>
    <dbReference type="NCBI Taxonomy" id="630683"/>
    <lineage>
        <taxon>Eukaryota</taxon>
        <taxon>Metazoa</taxon>
        <taxon>Chordata</taxon>
        <taxon>Craniata</taxon>
        <taxon>Vertebrata</taxon>
        <taxon>Euteleostomi</taxon>
        <taxon>Actinopterygii</taxon>
        <taxon>Neopterygii</taxon>
        <taxon>Teleostei</taxon>
        <taxon>Neoteleostei</taxon>
        <taxon>Acanthomorphata</taxon>
        <taxon>Zeiogadaria</taxon>
        <taxon>Gadariae</taxon>
        <taxon>Gadiformes</taxon>
        <taxon>Muraenolepidoidei</taxon>
        <taxon>Muraenolepididae</taxon>
        <taxon>Muraenolepis</taxon>
    </lineage>
</organism>
<keyword evidence="6" id="KW-0472">Membrane</keyword>
<dbReference type="OrthoDB" id="189226at2759"/>
<dbReference type="PANTHER" id="PTHR10983:SF8">
    <property type="entry name" value="1-ACYL-SN-GLYCEROL-3-PHOSPHATE ACYLTRANSFERASE DELTA"/>
    <property type="match status" value="1"/>
</dbReference>
<evidence type="ECO:0000313" key="7">
    <source>
        <dbReference type="EMBL" id="KAJ3610816.1"/>
    </source>
</evidence>
<evidence type="ECO:0000256" key="4">
    <source>
        <dbReference type="ARBA" id="ARBA00013211"/>
    </source>
</evidence>
<feature type="transmembrane region" description="Helical" evidence="6">
    <location>
        <begin position="93"/>
        <end position="115"/>
    </location>
</feature>
<dbReference type="EMBL" id="JANIIK010000038">
    <property type="protein sequence ID" value="KAJ3610816.1"/>
    <property type="molecule type" value="Genomic_DNA"/>
</dbReference>
<dbReference type="EC" id="2.3.1.51" evidence="4"/>
<keyword evidence="6" id="KW-0812">Transmembrane</keyword>
<dbReference type="AlphaFoldDB" id="A0A9Q0ERZ5"/>
<keyword evidence="6" id="KW-1133">Transmembrane helix</keyword>